<evidence type="ECO:0000256" key="1">
    <source>
        <dbReference type="SAM" id="MobiDB-lite"/>
    </source>
</evidence>
<sequence length="39" mass="4808">MTIRTKDVSVRTNKTDRYKNQNQREYRKSCVNKSFRDKI</sequence>
<accession>A0A8S5RS98</accession>
<organism evidence="2">
    <name type="scientific">Siphoviridae sp. ctES717</name>
    <dbReference type="NCBI Taxonomy" id="2827564"/>
    <lineage>
        <taxon>Viruses</taxon>
        <taxon>Duplodnaviria</taxon>
        <taxon>Heunggongvirae</taxon>
        <taxon>Uroviricota</taxon>
        <taxon>Caudoviricetes</taxon>
    </lineage>
</organism>
<dbReference type="EMBL" id="BK057795">
    <property type="protein sequence ID" value="DAE92243.1"/>
    <property type="molecule type" value="Genomic_DNA"/>
</dbReference>
<proteinExistence type="predicted"/>
<evidence type="ECO:0000313" key="2">
    <source>
        <dbReference type="EMBL" id="DAE92243.1"/>
    </source>
</evidence>
<feature type="region of interest" description="Disordered" evidence="1">
    <location>
        <begin position="1"/>
        <end position="39"/>
    </location>
</feature>
<reference evidence="2" key="1">
    <citation type="journal article" date="2021" name="Proc. Natl. Acad. Sci. U.S.A.">
        <title>A Catalog of Tens of Thousands of Viruses from Human Metagenomes Reveals Hidden Associations with Chronic Diseases.</title>
        <authorList>
            <person name="Tisza M.J."/>
            <person name="Buck C.B."/>
        </authorList>
    </citation>
    <scope>NUCLEOTIDE SEQUENCE</scope>
    <source>
        <strain evidence="2">CtES717</strain>
    </source>
</reference>
<protein>
    <submittedName>
        <fullName evidence="2">Uncharacterized protein</fullName>
    </submittedName>
</protein>
<name>A0A8S5RS98_9CAUD</name>